<protein>
    <submittedName>
        <fullName evidence="1">Uncharacterized protein</fullName>
    </submittedName>
</protein>
<evidence type="ECO:0000313" key="1">
    <source>
        <dbReference type="EMBL" id="DAE11792.1"/>
    </source>
</evidence>
<organism evidence="1">
    <name type="scientific">Myoviridae sp. ctXwe21</name>
    <dbReference type="NCBI Taxonomy" id="2825123"/>
    <lineage>
        <taxon>Viruses</taxon>
        <taxon>Duplodnaviria</taxon>
        <taxon>Heunggongvirae</taxon>
        <taxon>Uroviricota</taxon>
        <taxon>Caudoviricetes</taxon>
    </lineage>
</organism>
<reference evidence="1" key="1">
    <citation type="journal article" date="2021" name="Proc. Natl. Acad. Sci. U.S.A.">
        <title>A Catalog of Tens of Thousands of Viruses from Human Metagenomes Reveals Hidden Associations with Chronic Diseases.</title>
        <authorList>
            <person name="Tisza M.J."/>
            <person name="Buck C.B."/>
        </authorList>
    </citation>
    <scope>NUCLEOTIDE SEQUENCE</scope>
    <source>
        <strain evidence="1">CtXwe21</strain>
    </source>
</reference>
<dbReference type="EMBL" id="BK015537">
    <property type="protein sequence ID" value="DAE11792.1"/>
    <property type="molecule type" value="Genomic_DNA"/>
</dbReference>
<accession>A0A8S5PYF4</accession>
<sequence>MVQILRQDMKIPSYSHEQNGMTVVRLFDKRHKDRNN</sequence>
<proteinExistence type="predicted"/>
<name>A0A8S5PYF4_9CAUD</name>